<evidence type="ECO:0000313" key="1">
    <source>
        <dbReference type="EMBL" id="GAG92287.1"/>
    </source>
</evidence>
<name>X1CGS0_9ZZZZ</name>
<feature type="non-terminal residue" evidence="1">
    <location>
        <position position="291"/>
    </location>
</feature>
<dbReference type="Gene3D" id="2.160.20.80">
    <property type="entry name" value="E3 ubiquitin-protein ligase SopA"/>
    <property type="match status" value="1"/>
</dbReference>
<reference evidence="1" key="1">
    <citation type="journal article" date="2014" name="Front. Microbiol.">
        <title>High frequency of phylogenetically diverse reductive dehalogenase-homologous genes in deep subseafloor sedimentary metagenomes.</title>
        <authorList>
            <person name="Kawai M."/>
            <person name="Futagami T."/>
            <person name="Toyoda A."/>
            <person name="Takaki Y."/>
            <person name="Nishi S."/>
            <person name="Hori S."/>
            <person name="Arai W."/>
            <person name="Tsubouchi T."/>
            <person name="Morono Y."/>
            <person name="Uchiyama I."/>
            <person name="Ito T."/>
            <person name="Fujiyama A."/>
            <person name="Inagaki F."/>
            <person name="Takami H."/>
        </authorList>
    </citation>
    <scope>NUCLEOTIDE SEQUENCE</scope>
    <source>
        <strain evidence="1">Expedition CK06-06</strain>
    </source>
</reference>
<feature type="non-terminal residue" evidence="1">
    <location>
        <position position="1"/>
    </location>
</feature>
<comment type="caution">
    <text evidence="1">The sequence shown here is derived from an EMBL/GenBank/DDBJ whole genome shotgun (WGS) entry which is preliminary data.</text>
</comment>
<dbReference type="EMBL" id="BART01020781">
    <property type="protein sequence ID" value="GAG92287.1"/>
    <property type="molecule type" value="Genomic_DNA"/>
</dbReference>
<evidence type="ECO:0008006" key="2">
    <source>
        <dbReference type="Google" id="ProtNLM"/>
    </source>
</evidence>
<accession>X1CGS0</accession>
<protein>
    <recommendedName>
        <fullName evidence="2">Pentapeptide repeat-containing protein</fullName>
    </recommendedName>
</protein>
<gene>
    <name evidence="1" type="ORF">S01H4_38521</name>
</gene>
<dbReference type="SUPFAM" id="SSF141571">
    <property type="entry name" value="Pentapeptide repeat-like"/>
    <property type="match status" value="1"/>
</dbReference>
<dbReference type="AlphaFoldDB" id="X1CGS0"/>
<proteinExistence type="predicted"/>
<organism evidence="1">
    <name type="scientific">marine sediment metagenome</name>
    <dbReference type="NCBI Taxonomy" id="412755"/>
    <lineage>
        <taxon>unclassified sequences</taxon>
        <taxon>metagenomes</taxon>
        <taxon>ecological metagenomes</taxon>
    </lineage>
</organism>
<sequence>QQLGLRLLKNGQINLCNKTLQLFAVSAENGLQLGVAELLYIDLSHITLCGEVEKINFSGCDIRNVLVNEDVPTHLINCQFNGANLSHGSLRKVRALTDCFFNAAMLTNIQMPMGKISGLSAIDAFAHRSCWDGVKLTDNVEWRGIKLHDASLCDFAAPSGLDWGDANLESTKFKRVVIAGNLLSRVYGLTSQQLIADNNVNINYCELPFKLEDELTQLGNDIGKLKFPKPDGKDNAKIIEQCLLNSSVNELQPATWQLLRDANWQPLSGASSLTNLQSPRKVKLEKAHPLF</sequence>